<reference evidence="3" key="1">
    <citation type="submission" date="2019-07" db="EMBL/GenBank/DDBJ databases">
        <title>Phylogenomic Reclassification of ATCC Bacillus Strains and Various Taxa within the Genus Bacillus.</title>
        <authorList>
            <person name="Riojas M.A."/>
            <person name="Frank A.M."/>
            <person name="Fenn S.L."/>
            <person name="King S.P."/>
            <person name="Brower S.M."/>
            <person name="Hazbon M.H."/>
        </authorList>
    </citation>
    <scope>NUCLEOTIDE SEQUENCE</scope>
    <source>
        <strain evidence="3">NR-12239</strain>
    </source>
</reference>
<name>A0AAJ1YWH1_9BACI</name>
<dbReference type="AlphaFoldDB" id="A0AAJ1YWH1"/>
<evidence type="ECO:0000313" key="3">
    <source>
        <dbReference type="EMBL" id="MDR4325859.1"/>
    </source>
</evidence>
<dbReference type="Gene3D" id="3.40.50.300">
    <property type="entry name" value="P-loop containing nucleotide triphosphate hydrolases"/>
    <property type="match status" value="1"/>
</dbReference>
<feature type="coiled-coil region" evidence="1">
    <location>
        <begin position="317"/>
        <end position="351"/>
    </location>
</feature>
<dbReference type="Pfam" id="PF10088">
    <property type="entry name" value="DUF2326"/>
    <property type="match status" value="1"/>
</dbReference>
<evidence type="ECO:0000313" key="4">
    <source>
        <dbReference type="Proteomes" id="UP001248134"/>
    </source>
</evidence>
<keyword evidence="1" id="KW-0175">Coiled coil</keyword>
<dbReference type="RefSeq" id="WP_098604221.1">
    <property type="nucleotide sequence ID" value="NZ_JARMDG010000025.1"/>
</dbReference>
<dbReference type="EMBL" id="VLYX01000005">
    <property type="protein sequence ID" value="MDR4325859.1"/>
    <property type="molecule type" value="Genomic_DNA"/>
</dbReference>
<organism evidence="3 4">
    <name type="scientific">Bacillus pseudomycoides</name>
    <dbReference type="NCBI Taxonomy" id="64104"/>
    <lineage>
        <taxon>Bacteria</taxon>
        <taxon>Bacillati</taxon>
        <taxon>Bacillota</taxon>
        <taxon>Bacilli</taxon>
        <taxon>Bacillales</taxon>
        <taxon>Bacillaceae</taxon>
        <taxon>Bacillus</taxon>
        <taxon>Bacillus cereus group</taxon>
    </lineage>
</organism>
<dbReference type="InterPro" id="IPR018760">
    <property type="entry name" value="DUF2326"/>
</dbReference>
<sequence length="555" mass="65755">MKILNLIISNPNGEKVREIQFEKKGISVIYGKVNKPEDEKETSNSIGKTLLLKFIDYIFGANENAEMVKPKIHKWYLDAVVEYEGTKFNIKRILGKSELIVDGEKYELSEYKERFKIDRKLYNKQVFLTQKSHLISSRSDASLDDYTSLFYLLDLQNLSNELIEYYEIQNKIKELTILEKRVIQFFDGIELSQIEEQIFLIKKAIKEKENELKLLDERITNIQISKEKSEIMDEYADKNYELKLLQVNYQKLNLEYRRLSQSLDDFNKIDISSRDIKKLYERAKFEIPELIKKRLEEVEEFQKNVYSDRKNLTEEKLKKVANSLSTKKKDINDLENEIEKLANIISQNEIYQESMAIYKEKSMELQNLMYKRGELSKIDGIIKERKDEEDKLATKYSDVKNVYTTYKEKVDKYKNFIYEMVHSIYTDKVEAYFSIQLKNRHKRNRPFAVELNLTGDTGEGVGEVRKLLIDLLILRYNKYLNVLIHDSACFSGIDNRQVSNLIKLGHKIAEETDKQYIISINDYQLNKKDEELMKLINDYTKLELDENDKLLKFGF</sequence>
<accession>A0AAJ1YWH1</accession>
<gene>
    <name evidence="3" type="ORF">FOS08_07865</name>
</gene>
<feature type="domain" description="DUF2326" evidence="2">
    <location>
        <begin position="421"/>
        <end position="554"/>
    </location>
</feature>
<dbReference type="Proteomes" id="UP001248134">
    <property type="component" value="Unassembled WGS sequence"/>
</dbReference>
<protein>
    <submittedName>
        <fullName evidence="3">DUF2326 domain-containing protein</fullName>
    </submittedName>
</protein>
<proteinExistence type="predicted"/>
<evidence type="ECO:0000256" key="1">
    <source>
        <dbReference type="SAM" id="Coils"/>
    </source>
</evidence>
<evidence type="ECO:0000259" key="2">
    <source>
        <dbReference type="Pfam" id="PF10088"/>
    </source>
</evidence>
<dbReference type="InterPro" id="IPR027417">
    <property type="entry name" value="P-loop_NTPase"/>
</dbReference>
<feature type="coiled-coil region" evidence="1">
    <location>
        <begin position="191"/>
        <end position="269"/>
    </location>
</feature>
<comment type="caution">
    <text evidence="3">The sequence shown here is derived from an EMBL/GenBank/DDBJ whole genome shotgun (WGS) entry which is preliminary data.</text>
</comment>